<dbReference type="Proteomes" id="UP000593580">
    <property type="component" value="Chromosome"/>
</dbReference>
<accession>A0A7M1B858</accession>
<keyword evidence="1" id="KW-0812">Transmembrane</keyword>
<proteinExistence type="predicted"/>
<keyword evidence="3" id="KW-1185">Reference proteome</keyword>
<dbReference type="AlphaFoldDB" id="A0A7M1B858"/>
<feature type="transmembrane region" description="Helical" evidence="1">
    <location>
        <begin position="12"/>
        <end position="32"/>
    </location>
</feature>
<evidence type="ECO:0000256" key="1">
    <source>
        <dbReference type="SAM" id="Phobius"/>
    </source>
</evidence>
<organism evidence="2 3">
    <name type="scientific">Sulfurimonas paralvinellae</name>
    <dbReference type="NCBI Taxonomy" id="317658"/>
    <lineage>
        <taxon>Bacteria</taxon>
        <taxon>Pseudomonadati</taxon>
        <taxon>Campylobacterota</taxon>
        <taxon>Epsilonproteobacteria</taxon>
        <taxon>Campylobacterales</taxon>
        <taxon>Sulfurimonadaceae</taxon>
        <taxon>Sulfurimonas</taxon>
    </lineage>
</organism>
<reference evidence="2 3" key="1">
    <citation type="submission" date="2019-07" db="EMBL/GenBank/DDBJ databases">
        <title>Sulfurimonas paralvinellae sp. nov., a novel mesophilic, hydrogen- and sulfur-oxidizing chemolithoautotroph within the Epsilonproteo- bacteria isolated from a deep-sea hydrothermal vent polychaete nest, reclassification of Thiomicrospira denitrificans as Sulfurimonas denitrificans comb. nov. and emended description of the genus Sulfurimonas.</title>
        <authorList>
            <person name="Wang S."/>
            <person name="Jiang L."/>
            <person name="Shao Z."/>
        </authorList>
    </citation>
    <scope>NUCLEOTIDE SEQUENCE [LARGE SCALE GENOMIC DNA]</scope>
    <source>
        <strain evidence="2 3">GO25</strain>
    </source>
</reference>
<gene>
    <name evidence="2" type="ORF">FM071_00815</name>
</gene>
<keyword evidence="1" id="KW-0472">Membrane</keyword>
<evidence type="ECO:0000313" key="2">
    <source>
        <dbReference type="EMBL" id="QOP44912.1"/>
    </source>
</evidence>
<evidence type="ECO:0000313" key="3">
    <source>
        <dbReference type="Proteomes" id="UP000593580"/>
    </source>
</evidence>
<dbReference type="EMBL" id="CP041406">
    <property type="protein sequence ID" value="QOP44912.1"/>
    <property type="molecule type" value="Genomic_DNA"/>
</dbReference>
<dbReference type="SUPFAM" id="SSF48439">
    <property type="entry name" value="Protein prenylyltransferase"/>
    <property type="match status" value="1"/>
</dbReference>
<keyword evidence="1" id="KW-1133">Transmembrane helix</keyword>
<dbReference type="RefSeq" id="WP_193111146.1">
    <property type="nucleotide sequence ID" value="NZ_CP041406.1"/>
</dbReference>
<dbReference type="KEGG" id="spal:FM071_00815"/>
<sequence>MRFADNEKVYVATYKEIIIGFITFALILFVLYPKELIMDQILKEKSNYDLSVLYLKNMLRNDPKNEKLILTLAQKSIKSQNRDLALSLLELLKKSNHIEVQKQAYLLSYELLKQNYFFLENKHETHKMQKLRKKLEKTFLFILDKHFYEQKDLPMLYKEAMFLRSQPAQYQLVREMLQKKPKDIKLLSDALYLATKLKRYDEALNYVQLLTQVDKKHIKRWNNEHYFLLTQLSSYKKMEAYLLHAAQSSTFWQKKLIDYYLSYKQYKKAADYYMTLFYRTSSYKKRKKLWTKAIKTLVSGNLLKDAVKLGSKYEDYFIKDKSSRLLLLKLYLSANEVQKAKRLSRKILKVMQ</sequence>
<name>A0A7M1B858_9BACT</name>
<protein>
    <submittedName>
        <fullName evidence="2">Uncharacterized protein</fullName>
    </submittedName>
</protein>